<dbReference type="EMBL" id="CP096019">
    <property type="protein sequence ID" value="UPM43192.1"/>
    <property type="molecule type" value="Genomic_DNA"/>
</dbReference>
<reference evidence="1" key="1">
    <citation type="submission" date="2022-04" db="EMBL/GenBank/DDBJ databases">
        <title>Halocatena sp. nov., isolated from a salt lake.</title>
        <authorList>
            <person name="Cui H.-L."/>
        </authorList>
    </citation>
    <scope>NUCLEOTIDE SEQUENCE</scope>
    <source>
        <strain evidence="1">AD-1</strain>
    </source>
</reference>
<name>A0A8U0A299_9EURY</name>
<protein>
    <submittedName>
        <fullName evidence="1">Uncharacterized protein</fullName>
    </submittedName>
</protein>
<dbReference type="GeneID" id="71926739"/>
<keyword evidence="2" id="KW-1185">Reference proteome</keyword>
<gene>
    <name evidence="1" type="ORF">MW046_01790</name>
</gene>
<proteinExistence type="predicted"/>
<organism evidence="1 2">
    <name type="scientific">Halocatena salina</name>
    <dbReference type="NCBI Taxonomy" id="2934340"/>
    <lineage>
        <taxon>Archaea</taxon>
        <taxon>Methanobacteriati</taxon>
        <taxon>Methanobacteriota</taxon>
        <taxon>Stenosarchaea group</taxon>
        <taxon>Halobacteria</taxon>
        <taxon>Halobacteriales</taxon>
        <taxon>Natronomonadaceae</taxon>
        <taxon>Halocatena</taxon>
    </lineage>
</organism>
<dbReference type="KEGG" id="haad:MW046_01790"/>
<evidence type="ECO:0000313" key="1">
    <source>
        <dbReference type="EMBL" id="UPM43192.1"/>
    </source>
</evidence>
<dbReference type="PROSITE" id="PS51257">
    <property type="entry name" value="PROKAR_LIPOPROTEIN"/>
    <property type="match status" value="1"/>
</dbReference>
<dbReference type="AlphaFoldDB" id="A0A8U0A299"/>
<evidence type="ECO:0000313" key="2">
    <source>
        <dbReference type="Proteomes" id="UP000831768"/>
    </source>
</evidence>
<dbReference type="Proteomes" id="UP000831768">
    <property type="component" value="Chromosome"/>
</dbReference>
<accession>A0A8U0A299</accession>
<dbReference type="RefSeq" id="WP_247993860.1">
    <property type="nucleotide sequence ID" value="NZ_CP096019.1"/>
</dbReference>
<sequence length="257" mass="28878">MWPNLRSEDDRVSRRTVLSAIGAGLFASSAGCVHPLPPPQGVLIQKGIFGEHNNRRVPVLKAGNNEIKIEIEDEVLQSEFPRSEEPANTTISPSLHNKLKRKYNDVHYYVQLRKLNGHGPLVETSSGEKPRQPAIGGTPRYLLSREMFGKLLSGDRIEYTLDMFDNQRISAITLIIREGTIRKKFSKADTANDVPSYRITVDHGEGPNGDPFIQTYYASEKAYNNAQIDDQTYFEVIFENRVRPTIGSFSPDPYGSL</sequence>